<organism evidence="2 3">
    <name type="scientific">Ceratodon purpureus</name>
    <name type="common">Fire moss</name>
    <name type="synonym">Dicranum purpureum</name>
    <dbReference type="NCBI Taxonomy" id="3225"/>
    <lineage>
        <taxon>Eukaryota</taxon>
        <taxon>Viridiplantae</taxon>
        <taxon>Streptophyta</taxon>
        <taxon>Embryophyta</taxon>
        <taxon>Bryophyta</taxon>
        <taxon>Bryophytina</taxon>
        <taxon>Bryopsida</taxon>
        <taxon>Dicranidae</taxon>
        <taxon>Pseudoditrichales</taxon>
        <taxon>Ditrichaceae</taxon>
        <taxon>Ceratodon</taxon>
    </lineage>
</organism>
<evidence type="ECO:0000256" key="1">
    <source>
        <dbReference type="SAM" id="SignalP"/>
    </source>
</evidence>
<accession>A0A8T0GFC9</accession>
<name>A0A8T0GFC9_CERPU</name>
<feature type="signal peptide" evidence="1">
    <location>
        <begin position="1"/>
        <end position="19"/>
    </location>
</feature>
<dbReference type="AlphaFoldDB" id="A0A8T0GFC9"/>
<evidence type="ECO:0000313" key="3">
    <source>
        <dbReference type="Proteomes" id="UP000822688"/>
    </source>
</evidence>
<feature type="chain" id="PRO_5035944981" description="Secreted protein" evidence="1">
    <location>
        <begin position="20"/>
        <end position="80"/>
    </location>
</feature>
<evidence type="ECO:0000313" key="2">
    <source>
        <dbReference type="EMBL" id="KAG0558126.1"/>
    </source>
</evidence>
<proteinExistence type="predicted"/>
<gene>
    <name evidence="2" type="ORF">KC19_10G006400</name>
</gene>
<protein>
    <recommendedName>
        <fullName evidence="4">Secreted protein</fullName>
    </recommendedName>
</protein>
<reference evidence="2" key="1">
    <citation type="submission" date="2020-06" db="EMBL/GenBank/DDBJ databases">
        <title>WGS assembly of Ceratodon purpureus strain R40.</title>
        <authorList>
            <person name="Carey S.B."/>
            <person name="Jenkins J."/>
            <person name="Shu S."/>
            <person name="Lovell J.T."/>
            <person name="Sreedasyam A."/>
            <person name="Maumus F."/>
            <person name="Tiley G.P."/>
            <person name="Fernandez-Pozo N."/>
            <person name="Barry K."/>
            <person name="Chen C."/>
            <person name="Wang M."/>
            <person name="Lipzen A."/>
            <person name="Daum C."/>
            <person name="Saski C.A."/>
            <person name="Payton A.C."/>
            <person name="Mcbreen J.C."/>
            <person name="Conrad R.E."/>
            <person name="Kollar L.M."/>
            <person name="Olsson S."/>
            <person name="Huttunen S."/>
            <person name="Landis J.B."/>
            <person name="Wickett N.J."/>
            <person name="Johnson M.G."/>
            <person name="Rensing S.A."/>
            <person name="Grimwood J."/>
            <person name="Schmutz J."/>
            <person name="Mcdaniel S.F."/>
        </authorList>
    </citation>
    <scope>NUCLEOTIDE SEQUENCE</scope>
    <source>
        <strain evidence="2">R40</strain>
    </source>
</reference>
<comment type="caution">
    <text evidence="2">The sequence shown here is derived from an EMBL/GenBank/DDBJ whole genome shotgun (WGS) entry which is preliminary data.</text>
</comment>
<sequence>MAFFVIMIVSTLLLPHSFPHSVPLIQLSRIPMLFAHAAPCLHSNIRVRFQLLRHTRVLSCNSENFYVQTEIGNSVRRVCA</sequence>
<keyword evidence="3" id="KW-1185">Reference proteome</keyword>
<dbReference type="EMBL" id="CM026431">
    <property type="protein sequence ID" value="KAG0558126.1"/>
    <property type="molecule type" value="Genomic_DNA"/>
</dbReference>
<dbReference type="Proteomes" id="UP000822688">
    <property type="component" value="Chromosome 10"/>
</dbReference>
<evidence type="ECO:0008006" key="4">
    <source>
        <dbReference type="Google" id="ProtNLM"/>
    </source>
</evidence>
<keyword evidence="1" id="KW-0732">Signal</keyword>